<protein>
    <recommendedName>
        <fullName evidence="4">Thioredoxin</fullName>
    </recommendedName>
</protein>
<evidence type="ECO:0000313" key="2">
    <source>
        <dbReference type="EMBL" id="GAA0730514.1"/>
    </source>
</evidence>
<keyword evidence="3" id="KW-1185">Reference proteome</keyword>
<name>A0ABN1J6T9_9FLAO</name>
<reference evidence="2 3" key="1">
    <citation type="journal article" date="2019" name="Int. J. Syst. Evol. Microbiol.">
        <title>The Global Catalogue of Microorganisms (GCM) 10K type strain sequencing project: providing services to taxonomists for standard genome sequencing and annotation.</title>
        <authorList>
            <consortium name="The Broad Institute Genomics Platform"/>
            <consortium name="The Broad Institute Genome Sequencing Center for Infectious Disease"/>
            <person name="Wu L."/>
            <person name="Ma J."/>
        </authorList>
    </citation>
    <scope>NUCLEOTIDE SEQUENCE [LARGE SCALE GENOMIC DNA]</scope>
    <source>
        <strain evidence="2 3">JCM 15974</strain>
    </source>
</reference>
<dbReference type="CDD" id="cd02947">
    <property type="entry name" value="TRX_family"/>
    <property type="match status" value="1"/>
</dbReference>
<dbReference type="EMBL" id="BAAAGE010000005">
    <property type="protein sequence ID" value="GAA0730514.1"/>
    <property type="molecule type" value="Genomic_DNA"/>
</dbReference>
<sequence length="293" mass="33538">MKRIVLSLWILTLGTVCYSQTFNQEITNAKGVRSLTGKINFEKLNSDPYNTWFTKNYDAYSPNEKIISTIKDSLQEYTIQIFMGTWCGDSKREVPRFYKTLNTAGFPLDRLTCIAVQADREHYKQSIGGEHEGLNIHRVPTFIFYKDGKEVNRIVEEPIKTLEADIKEIISKSYVPNYSGVARVHEIIAKKGVNSLSKDVQLISNLKNELSSIYELNTYANVLFFDGNTIDAIEVLKLNTLLFPKESDAYISLANKFLITNNMSEAITNYERSLEIKEDSEISKRVEELKKSL</sequence>
<organism evidence="2 3">
    <name type="scientific">Aquimarina litoralis</name>
    <dbReference type="NCBI Taxonomy" id="584605"/>
    <lineage>
        <taxon>Bacteria</taxon>
        <taxon>Pseudomonadati</taxon>
        <taxon>Bacteroidota</taxon>
        <taxon>Flavobacteriia</taxon>
        <taxon>Flavobacteriales</taxon>
        <taxon>Flavobacteriaceae</taxon>
        <taxon>Aquimarina</taxon>
    </lineage>
</organism>
<proteinExistence type="predicted"/>
<dbReference type="PROSITE" id="PS50005">
    <property type="entry name" value="TPR"/>
    <property type="match status" value="1"/>
</dbReference>
<keyword evidence="1" id="KW-0802">TPR repeat</keyword>
<dbReference type="Gene3D" id="1.25.40.10">
    <property type="entry name" value="Tetratricopeptide repeat domain"/>
    <property type="match status" value="1"/>
</dbReference>
<dbReference type="Gene3D" id="3.40.30.10">
    <property type="entry name" value="Glutaredoxin"/>
    <property type="match status" value="1"/>
</dbReference>
<gene>
    <name evidence="2" type="ORF">GCM10009430_41770</name>
</gene>
<accession>A0ABN1J6T9</accession>
<dbReference type="InterPro" id="IPR036249">
    <property type="entry name" value="Thioredoxin-like_sf"/>
</dbReference>
<evidence type="ECO:0000256" key="1">
    <source>
        <dbReference type="PROSITE-ProRule" id="PRU00339"/>
    </source>
</evidence>
<comment type="caution">
    <text evidence="2">The sequence shown here is derived from an EMBL/GenBank/DDBJ whole genome shotgun (WGS) entry which is preliminary data.</text>
</comment>
<dbReference type="InterPro" id="IPR019734">
    <property type="entry name" value="TPR_rpt"/>
</dbReference>
<dbReference type="SUPFAM" id="SSF52833">
    <property type="entry name" value="Thioredoxin-like"/>
    <property type="match status" value="1"/>
</dbReference>
<evidence type="ECO:0008006" key="4">
    <source>
        <dbReference type="Google" id="ProtNLM"/>
    </source>
</evidence>
<dbReference type="SUPFAM" id="SSF48452">
    <property type="entry name" value="TPR-like"/>
    <property type="match status" value="1"/>
</dbReference>
<feature type="repeat" description="TPR" evidence="1">
    <location>
        <begin position="247"/>
        <end position="280"/>
    </location>
</feature>
<dbReference type="RefSeq" id="WP_343914191.1">
    <property type="nucleotide sequence ID" value="NZ_BAAAGE010000005.1"/>
</dbReference>
<dbReference type="InterPro" id="IPR011990">
    <property type="entry name" value="TPR-like_helical_dom_sf"/>
</dbReference>
<evidence type="ECO:0000313" key="3">
    <source>
        <dbReference type="Proteomes" id="UP001501758"/>
    </source>
</evidence>
<dbReference type="Proteomes" id="UP001501758">
    <property type="component" value="Unassembled WGS sequence"/>
</dbReference>